<evidence type="ECO:0000256" key="2">
    <source>
        <dbReference type="SAM" id="SignalP"/>
    </source>
</evidence>
<feature type="transmembrane region" description="Helical" evidence="1">
    <location>
        <begin position="312"/>
        <end position="333"/>
    </location>
</feature>
<sequence>MNRKLLLLLVACLILAVLAHAFFLHAWTEGRFMVGQNDGLQQMVTFKKLLYEQYTNGNFFYTYRFGLGGGTYSQLAFYFSTSIVFLLSAAVTFLLDSLGLIGTVDVVYWAKAAVFISVTRLTVILFVTTLVFRYISSRWLPAFLGAAVYGLSVIYFRHATYWEFFADAMLWVPLLVYGVERIIREARPGWFIFAVAVTMFDNFYFAYINLIFIGIYMLARLWIRLEANEIGVGQKVKLFVIGGLVGAGISAVSFIPAVYSFFHNHRPDYPFPVEAVDFSDNILFTSRYVIVPALFLLFAFTFFFYRKAMFRLFSMLSIFFILLHFSPVVASAFNGFSAPQYRWEYVLSFTLGAAVCAGMSYIHELSKKKFLMASAMVIAVYLIFFFRDEEMEFLSLPGIGVFFLVILTLIPTAGFVWSSKKSWYYFLGAASLINLLVFSNAVQYVISEMAGVYKVSEQYLHSDKYNGKEQRELLQEVQDQDAAPYYRIDWKVGYLNNTPIVQDFNGFSIYSSILNENLLYFYLYDLKVDMGRESVSRYSTLSNRANLYSILQGKYVVKKKDDTGNVPYGFQETARSKNYIVYKNTNLLPFIRTTDTIFTERDLEDANVLEKEHAMLEGVITARAETTGAEIKEVPDIIKKTRLTEVGAVYEDGKLTVTEKEGGIDLTRNEPVRQNGDFYLRFHLESLAKRKGFAVKVNDYRTTRKHNQSVYKTYVDDLVIRVPKANKLKIRLPKGNYVLTDLALYEEDYQILERAKKEAQEETHFDWSGNKLTIRYDNKQGDRFMMLPIPYERGWEVRVNGEAQGVEKVNYAFVGFPIQEGVNDIQLVYYPPFFQVSLLVTVVCMLLAIMLSKRRTIKKITKHER</sequence>
<feature type="transmembrane region" description="Helical" evidence="1">
    <location>
        <begin position="282"/>
        <end position="305"/>
    </location>
</feature>
<feature type="transmembrane region" description="Helical" evidence="1">
    <location>
        <begin position="833"/>
        <end position="852"/>
    </location>
</feature>
<dbReference type="InterPro" id="IPR018580">
    <property type="entry name" value="Uncharacterised_YfhO"/>
</dbReference>
<keyword evidence="4" id="KW-1185">Reference proteome</keyword>
<dbReference type="Pfam" id="PF09586">
    <property type="entry name" value="YfhO"/>
    <property type="match status" value="1"/>
</dbReference>
<reference evidence="3 4" key="1">
    <citation type="submission" date="2016-10" db="EMBL/GenBank/DDBJ databases">
        <authorList>
            <person name="de Groot N.N."/>
        </authorList>
    </citation>
    <scope>NUCLEOTIDE SEQUENCE [LARGE SCALE GENOMIC DNA]</scope>
    <source>
        <strain evidence="3 4">CCM7597</strain>
    </source>
</reference>
<evidence type="ECO:0000313" key="3">
    <source>
        <dbReference type="EMBL" id="SDZ86461.1"/>
    </source>
</evidence>
<evidence type="ECO:0000313" key="4">
    <source>
        <dbReference type="Proteomes" id="UP000198584"/>
    </source>
</evidence>
<proteinExistence type="predicted"/>
<feature type="transmembrane region" description="Helical" evidence="1">
    <location>
        <begin position="161"/>
        <end position="179"/>
    </location>
</feature>
<feature type="transmembrane region" description="Helical" evidence="1">
    <location>
        <begin position="107"/>
        <end position="132"/>
    </location>
</feature>
<organism evidence="3 4">
    <name type="scientific">Thalassobacillus cyri</name>
    <dbReference type="NCBI Taxonomy" id="571932"/>
    <lineage>
        <taxon>Bacteria</taxon>
        <taxon>Bacillati</taxon>
        <taxon>Bacillota</taxon>
        <taxon>Bacilli</taxon>
        <taxon>Bacillales</taxon>
        <taxon>Bacillaceae</taxon>
        <taxon>Thalassobacillus</taxon>
    </lineage>
</organism>
<dbReference type="AlphaFoldDB" id="A0A1H3WI44"/>
<keyword evidence="1" id="KW-0472">Membrane</keyword>
<dbReference type="Proteomes" id="UP000198584">
    <property type="component" value="Unassembled WGS sequence"/>
</dbReference>
<evidence type="ECO:0000256" key="1">
    <source>
        <dbReference type="SAM" id="Phobius"/>
    </source>
</evidence>
<feature type="transmembrane region" description="Helical" evidence="1">
    <location>
        <begin position="345"/>
        <end position="363"/>
    </location>
</feature>
<protein>
    <submittedName>
        <fullName evidence="3">Uncharacterized membrane protein YfhO</fullName>
    </submittedName>
</protein>
<feature type="transmembrane region" description="Helical" evidence="1">
    <location>
        <begin position="238"/>
        <end position="262"/>
    </location>
</feature>
<dbReference type="STRING" id="571932.SAMN05421743_101461"/>
<dbReference type="PANTHER" id="PTHR38454">
    <property type="entry name" value="INTEGRAL MEMBRANE PROTEIN-RELATED"/>
    <property type="match status" value="1"/>
</dbReference>
<dbReference type="PANTHER" id="PTHR38454:SF1">
    <property type="entry name" value="INTEGRAL MEMBRANE PROTEIN"/>
    <property type="match status" value="1"/>
</dbReference>
<feature type="transmembrane region" description="Helical" evidence="1">
    <location>
        <begin position="424"/>
        <end position="446"/>
    </location>
</feature>
<dbReference type="OrthoDB" id="9815466at2"/>
<feature type="chain" id="PRO_5039515264" evidence="2">
    <location>
        <begin position="22"/>
        <end position="865"/>
    </location>
</feature>
<dbReference type="EMBL" id="FNQR01000001">
    <property type="protein sequence ID" value="SDZ86461.1"/>
    <property type="molecule type" value="Genomic_DNA"/>
</dbReference>
<feature type="transmembrane region" description="Helical" evidence="1">
    <location>
        <begin position="370"/>
        <end position="387"/>
    </location>
</feature>
<feature type="transmembrane region" description="Helical" evidence="1">
    <location>
        <begin position="138"/>
        <end position="156"/>
    </location>
</feature>
<keyword evidence="1" id="KW-0812">Transmembrane</keyword>
<feature type="signal peptide" evidence="2">
    <location>
        <begin position="1"/>
        <end position="21"/>
    </location>
</feature>
<name>A0A1H3WI44_9BACI</name>
<feature type="transmembrane region" description="Helical" evidence="1">
    <location>
        <begin position="393"/>
        <end position="417"/>
    </location>
</feature>
<dbReference type="RefSeq" id="WP_093041866.1">
    <property type="nucleotide sequence ID" value="NZ_FNQR01000001.1"/>
</dbReference>
<gene>
    <name evidence="3" type="ORF">SAMN05421743_101461</name>
</gene>
<feature type="transmembrane region" description="Helical" evidence="1">
    <location>
        <begin position="75"/>
        <end position="95"/>
    </location>
</feature>
<accession>A0A1H3WI44</accession>
<feature type="transmembrane region" description="Helical" evidence="1">
    <location>
        <begin position="191"/>
        <end position="218"/>
    </location>
</feature>
<keyword evidence="1" id="KW-1133">Transmembrane helix</keyword>
<keyword evidence="2" id="KW-0732">Signal</keyword>